<keyword evidence="3" id="KW-1185">Reference proteome</keyword>
<organism evidence="2 3">
    <name type="scientific">Pristionchus fissidentatus</name>
    <dbReference type="NCBI Taxonomy" id="1538716"/>
    <lineage>
        <taxon>Eukaryota</taxon>
        <taxon>Metazoa</taxon>
        <taxon>Ecdysozoa</taxon>
        <taxon>Nematoda</taxon>
        <taxon>Chromadorea</taxon>
        <taxon>Rhabditida</taxon>
        <taxon>Rhabditina</taxon>
        <taxon>Diplogasteromorpha</taxon>
        <taxon>Diplogasteroidea</taxon>
        <taxon>Neodiplogasteridae</taxon>
        <taxon>Pristionchus</taxon>
    </lineage>
</organism>
<keyword evidence="1" id="KW-0472">Membrane</keyword>
<comment type="caution">
    <text evidence="2">The sequence shown here is derived from an EMBL/GenBank/DDBJ whole genome shotgun (WGS) entry which is preliminary data.</text>
</comment>
<feature type="non-terminal residue" evidence="2">
    <location>
        <position position="64"/>
    </location>
</feature>
<dbReference type="AlphaFoldDB" id="A0AAV5V788"/>
<evidence type="ECO:0000313" key="3">
    <source>
        <dbReference type="Proteomes" id="UP001432322"/>
    </source>
</evidence>
<proteinExistence type="predicted"/>
<protein>
    <submittedName>
        <fullName evidence="2">Uncharacterized protein</fullName>
    </submittedName>
</protein>
<reference evidence="2" key="1">
    <citation type="submission" date="2023-10" db="EMBL/GenBank/DDBJ databases">
        <title>Genome assembly of Pristionchus species.</title>
        <authorList>
            <person name="Yoshida K."/>
            <person name="Sommer R.J."/>
        </authorList>
    </citation>
    <scope>NUCLEOTIDE SEQUENCE</scope>
    <source>
        <strain evidence="2">RS5133</strain>
    </source>
</reference>
<sequence length="64" mass="7094">RGVGCKCVASSWSMTSRFAFLMILFASNPAFIRSIITLRTSLHRIIAESISDGVIFAFVEARIQ</sequence>
<keyword evidence="1" id="KW-0812">Transmembrane</keyword>
<name>A0AAV5V788_9BILA</name>
<evidence type="ECO:0000313" key="2">
    <source>
        <dbReference type="EMBL" id="GMT14138.1"/>
    </source>
</evidence>
<evidence type="ECO:0000256" key="1">
    <source>
        <dbReference type="SAM" id="Phobius"/>
    </source>
</evidence>
<dbReference type="EMBL" id="BTSY01000002">
    <property type="protein sequence ID" value="GMT14138.1"/>
    <property type="molecule type" value="Genomic_DNA"/>
</dbReference>
<feature type="non-terminal residue" evidence="2">
    <location>
        <position position="1"/>
    </location>
</feature>
<feature type="transmembrane region" description="Helical" evidence="1">
    <location>
        <begin position="18"/>
        <end position="36"/>
    </location>
</feature>
<keyword evidence="1" id="KW-1133">Transmembrane helix</keyword>
<dbReference type="Proteomes" id="UP001432322">
    <property type="component" value="Unassembled WGS sequence"/>
</dbReference>
<accession>A0AAV5V788</accession>
<gene>
    <name evidence="2" type="ORF">PFISCL1PPCAC_5435</name>
</gene>